<dbReference type="EMBL" id="LAZR01060275">
    <property type="protein sequence ID" value="KKK66028.1"/>
    <property type="molecule type" value="Genomic_DNA"/>
</dbReference>
<name>A0A0F8XB43_9ZZZZ</name>
<dbReference type="PANTHER" id="PTHR34849:SF3">
    <property type="entry name" value="SSR2962 PROTEIN"/>
    <property type="match status" value="1"/>
</dbReference>
<dbReference type="InterPro" id="IPR007367">
    <property type="entry name" value="DUF433"/>
</dbReference>
<feature type="non-terminal residue" evidence="1">
    <location>
        <position position="1"/>
    </location>
</feature>
<dbReference type="InterPro" id="IPR009057">
    <property type="entry name" value="Homeodomain-like_sf"/>
</dbReference>
<reference evidence="1" key="1">
    <citation type="journal article" date="2015" name="Nature">
        <title>Complex archaea that bridge the gap between prokaryotes and eukaryotes.</title>
        <authorList>
            <person name="Spang A."/>
            <person name="Saw J.H."/>
            <person name="Jorgensen S.L."/>
            <person name="Zaremba-Niedzwiedzka K."/>
            <person name="Martijn J."/>
            <person name="Lind A.E."/>
            <person name="van Eijk R."/>
            <person name="Schleper C."/>
            <person name="Guy L."/>
            <person name="Ettema T.J."/>
        </authorList>
    </citation>
    <scope>NUCLEOTIDE SEQUENCE</scope>
</reference>
<protein>
    <recommendedName>
        <fullName evidence="2">DUF433 domain-containing protein</fullName>
    </recommendedName>
</protein>
<dbReference type="SUPFAM" id="SSF46689">
    <property type="entry name" value="Homeodomain-like"/>
    <property type="match status" value="1"/>
</dbReference>
<gene>
    <name evidence="1" type="ORF">LCGC14_2968190</name>
</gene>
<dbReference type="Gene3D" id="1.10.10.10">
    <property type="entry name" value="Winged helix-like DNA-binding domain superfamily/Winged helix DNA-binding domain"/>
    <property type="match status" value="1"/>
</dbReference>
<organism evidence="1">
    <name type="scientific">marine sediment metagenome</name>
    <dbReference type="NCBI Taxonomy" id="412755"/>
    <lineage>
        <taxon>unclassified sequences</taxon>
        <taxon>metagenomes</taxon>
        <taxon>ecological metagenomes</taxon>
    </lineage>
</organism>
<accession>A0A0F8XB43</accession>
<dbReference type="Pfam" id="PF04255">
    <property type="entry name" value="DUF433"/>
    <property type="match status" value="1"/>
</dbReference>
<sequence length="86" mass="9753">SIYYYLFKEKIMKDLDHISLNPEIMGGKPCIKGTRITVGTIVGLVASGYSNDKIIKLYPTMKQEDIKQALSYAAWRSEEIEVILVI</sequence>
<evidence type="ECO:0000313" key="1">
    <source>
        <dbReference type="EMBL" id="KKK66028.1"/>
    </source>
</evidence>
<proteinExistence type="predicted"/>
<comment type="caution">
    <text evidence="1">The sequence shown here is derived from an EMBL/GenBank/DDBJ whole genome shotgun (WGS) entry which is preliminary data.</text>
</comment>
<dbReference type="AlphaFoldDB" id="A0A0F8XB43"/>
<dbReference type="PANTHER" id="PTHR34849">
    <property type="entry name" value="SSL5025 PROTEIN"/>
    <property type="match status" value="1"/>
</dbReference>
<evidence type="ECO:0008006" key="2">
    <source>
        <dbReference type="Google" id="ProtNLM"/>
    </source>
</evidence>
<dbReference type="InterPro" id="IPR036388">
    <property type="entry name" value="WH-like_DNA-bd_sf"/>
</dbReference>